<dbReference type="HOGENOM" id="CLU_003292_9_2_1"/>
<protein>
    <recommendedName>
        <fullName evidence="4">Tyr recombinase domain-containing protein</fullName>
    </recommendedName>
</protein>
<dbReference type="OrthoDB" id="3254696at2759"/>
<dbReference type="AlphaFoldDB" id="A0A0D0DM91"/>
<keyword evidence="3" id="KW-1185">Reference proteome</keyword>
<dbReference type="InterPro" id="IPR011010">
    <property type="entry name" value="DNA_brk_join_enz"/>
</dbReference>
<evidence type="ECO:0000313" key="2">
    <source>
        <dbReference type="EMBL" id="KIK79510.1"/>
    </source>
</evidence>
<dbReference type="Gene3D" id="1.10.443.10">
    <property type="entry name" value="Intergrase catalytic core"/>
    <property type="match status" value="1"/>
</dbReference>
<evidence type="ECO:0000256" key="1">
    <source>
        <dbReference type="ARBA" id="ARBA00023172"/>
    </source>
</evidence>
<feature type="non-terminal residue" evidence="2">
    <location>
        <position position="1"/>
    </location>
</feature>
<dbReference type="SUPFAM" id="SSF56349">
    <property type="entry name" value="DNA breaking-rejoining enzymes"/>
    <property type="match status" value="1"/>
</dbReference>
<dbReference type="InterPro" id="IPR013762">
    <property type="entry name" value="Integrase-like_cat_sf"/>
</dbReference>
<name>A0A0D0DM91_9AGAM</name>
<gene>
    <name evidence="2" type="ORF">PAXRUDRAFT_161163</name>
</gene>
<reference evidence="3" key="2">
    <citation type="submission" date="2015-01" db="EMBL/GenBank/DDBJ databases">
        <title>Evolutionary Origins and Diversification of the Mycorrhizal Mutualists.</title>
        <authorList>
            <consortium name="DOE Joint Genome Institute"/>
            <consortium name="Mycorrhizal Genomics Consortium"/>
            <person name="Kohler A."/>
            <person name="Kuo A."/>
            <person name="Nagy L.G."/>
            <person name="Floudas D."/>
            <person name="Copeland A."/>
            <person name="Barry K.W."/>
            <person name="Cichocki N."/>
            <person name="Veneault-Fourrey C."/>
            <person name="LaButti K."/>
            <person name="Lindquist E.A."/>
            <person name="Lipzen A."/>
            <person name="Lundell T."/>
            <person name="Morin E."/>
            <person name="Murat C."/>
            <person name="Riley R."/>
            <person name="Ohm R."/>
            <person name="Sun H."/>
            <person name="Tunlid A."/>
            <person name="Henrissat B."/>
            <person name="Grigoriev I.V."/>
            <person name="Hibbett D.S."/>
            <person name="Martin F."/>
        </authorList>
    </citation>
    <scope>NUCLEOTIDE SEQUENCE [LARGE SCALE GENOMIC DNA]</scope>
    <source>
        <strain evidence="3">Ve08.2h10</strain>
    </source>
</reference>
<sequence length="122" mass="13574">LTKSKFMRCCNQIWVEAGFPSMPGHVFHIGGATELLLQGVSPDVVAQQGRWKSQAFLKYWHCIKSILPLFISSSSSTSCCLALNDIMLNFIHCNQLTVPHHSVTCNAEVGRTDNVEMIHNTV</sequence>
<accession>A0A0D0DM91</accession>
<evidence type="ECO:0008006" key="4">
    <source>
        <dbReference type="Google" id="ProtNLM"/>
    </source>
</evidence>
<dbReference type="InParanoid" id="A0A0D0DM91"/>
<dbReference type="Proteomes" id="UP000054538">
    <property type="component" value="Unassembled WGS sequence"/>
</dbReference>
<evidence type="ECO:0000313" key="3">
    <source>
        <dbReference type="Proteomes" id="UP000054538"/>
    </source>
</evidence>
<dbReference type="GO" id="GO:0015074">
    <property type="term" value="P:DNA integration"/>
    <property type="evidence" value="ECO:0007669"/>
    <property type="project" value="InterPro"/>
</dbReference>
<dbReference type="GO" id="GO:0006310">
    <property type="term" value="P:DNA recombination"/>
    <property type="evidence" value="ECO:0007669"/>
    <property type="project" value="UniProtKB-KW"/>
</dbReference>
<dbReference type="GO" id="GO:0003677">
    <property type="term" value="F:DNA binding"/>
    <property type="evidence" value="ECO:0007669"/>
    <property type="project" value="InterPro"/>
</dbReference>
<organism evidence="2 3">
    <name type="scientific">Paxillus rubicundulus Ve08.2h10</name>
    <dbReference type="NCBI Taxonomy" id="930991"/>
    <lineage>
        <taxon>Eukaryota</taxon>
        <taxon>Fungi</taxon>
        <taxon>Dikarya</taxon>
        <taxon>Basidiomycota</taxon>
        <taxon>Agaricomycotina</taxon>
        <taxon>Agaricomycetes</taxon>
        <taxon>Agaricomycetidae</taxon>
        <taxon>Boletales</taxon>
        <taxon>Paxilineae</taxon>
        <taxon>Paxillaceae</taxon>
        <taxon>Paxillus</taxon>
    </lineage>
</organism>
<keyword evidence="1" id="KW-0233">DNA recombination</keyword>
<dbReference type="EMBL" id="KN826260">
    <property type="protein sequence ID" value="KIK79510.1"/>
    <property type="molecule type" value="Genomic_DNA"/>
</dbReference>
<proteinExistence type="predicted"/>
<reference evidence="2 3" key="1">
    <citation type="submission" date="2014-04" db="EMBL/GenBank/DDBJ databases">
        <authorList>
            <consortium name="DOE Joint Genome Institute"/>
            <person name="Kuo A."/>
            <person name="Kohler A."/>
            <person name="Jargeat P."/>
            <person name="Nagy L.G."/>
            <person name="Floudas D."/>
            <person name="Copeland A."/>
            <person name="Barry K.W."/>
            <person name="Cichocki N."/>
            <person name="Veneault-Fourrey C."/>
            <person name="LaButti K."/>
            <person name="Lindquist E.A."/>
            <person name="Lipzen A."/>
            <person name="Lundell T."/>
            <person name="Morin E."/>
            <person name="Murat C."/>
            <person name="Sun H."/>
            <person name="Tunlid A."/>
            <person name="Henrissat B."/>
            <person name="Grigoriev I.V."/>
            <person name="Hibbett D.S."/>
            <person name="Martin F."/>
            <person name="Nordberg H.P."/>
            <person name="Cantor M.N."/>
            <person name="Hua S.X."/>
        </authorList>
    </citation>
    <scope>NUCLEOTIDE SEQUENCE [LARGE SCALE GENOMIC DNA]</scope>
    <source>
        <strain evidence="2 3">Ve08.2h10</strain>
    </source>
</reference>